<evidence type="ECO:0000256" key="1">
    <source>
        <dbReference type="SAM" id="Phobius"/>
    </source>
</evidence>
<keyword evidence="1" id="KW-1133">Transmembrane helix</keyword>
<gene>
    <name evidence="2" type="ORF">GALL_187970</name>
</gene>
<organism evidence="2">
    <name type="scientific">mine drainage metagenome</name>
    <dbReference type="NCBI Taxonomy" id="410659"/>
    <lineage>
        <taxon>unclassified sequences</taxon>
        <taxon>metagenomes</taxon>
        <taxon>ecological metagenomes</taxon>
    </lineage>
</organism>
<protein>
    <submittedName>
        <fullName evidence="2">Uncharacterized protein</fullName>
    </submittedName>
</protein>
<dbReference type="EMBL" id="MLJW01000109">
    <property type="protein sequence ID" value="OIQ99215.1"/>
    <property type="molecule type" value="Genomic_DNA"/>
</dbReference>
<evidence type="ECO:0000313" key="2">
    <source>
        <dbReference type="EMBL" id="OIQ99215.1"/>
    </source>
</evidence>
<keyword evidence="1" id="KW-0472">Membrane</keyword>
<feature type="transmembrane region" description="Helical" evidence="1">
    <location>
        <begin position="15"/>
        <end position="39"/>
    </location>
</feature>
<name>A0A1J5S519_9ZZZZ</name>
<reference evidence="2" key="1">
    <citation type="submission" date="2016-10" db="EMBL/GenBank/DDBJ databases">
        <title>Sequence of Gallionella enrichment culture.</title>
        <authorList>
            <person name="Poehlein A."/>
            <person name="Muehling M."/>
            <person name="Daniel R."/>
        </authorList>
    </citation>
    <scope>NUCLEOTIDE SEQUENCE</scope>
</reference>
<dbReference type="AlphaFoldDB" id="A0A1J5S519"/>
<proteinExistence type="predicted"/>
<comment type="caution">
    <text evidence="2">The sequence shown here is derived from an EMBL/GenBank/DDBJ whole genome shotgun (WGS) entry which is preliminary data.</text>
</comment>
<accession>A0A1J5S519</accession>
<keyword evidence="1" id="KW-0812">Transmembrane</keyword>
<sequence length="79" mass="8640">MPVGYDRAMFPGDVMINSILIASAVLLAVVISALLLSIFRRERAATKSRAAVPKSYLETAADKTMVISREEVDAMLKQK</sequence>